<dbReference type="Pfam" id="PF22302">
    <property type="entry name" value="DUF6968"/>
    <property type="match status" value="1"/>
</dbReference>
<sequence length="114" mass="12251">MSFIANLAIDAKAPGGDPFVINIEIGAPYRHARYEAWACDLSLAPLHEDLRPAVGQDSLQALCLALRLAGSLLEGFVQRGGVLSMEGERFPLEAYFDPPFVGLRGGSDPRPELG</sequence>
<gene>
    <name evidence="2" type="ORF">G5B46_12235</name>
</gene>
<dbReference type="RefSeq" id="WP_165259021.1">
    <property type="nucleotide sequence ID" value="NZ_JAAKGT010000005.1"/>
</dbReference>
<dbReference type="EMBL" id="JAAKGT010000005">
    <property type="protein sequence ID" value="NGM50378.1"/>
    <property type="molecule type" value="Genomic_DNA"/>
</dbReference>
<proteinExistence type="predicted"/>
<dbReference type="InterPro" id="IPR054241">
    <property type="entry name" value="DUF6968"/>
</dbReference>
<accession>A0A6G4QZL7</accession>
<evidence type="ECO:0000259" key="1">
    <source>
        <dbReference type="Pfam" id="PF22302"/>
    </source>
</evidence>
<feature type="domain" description="DUF6968" evidence="1">
    <location>
        <begin position="19"/>
        <end position="88"/>
    </location>
</feature>
<comment type="caution">
    <text evidence="2">The sequence shown here is derived from an EMBL/GenBank/DDBJ whole genome shotgun (WGS) entry which is preliminary data.</text>
</comment>
<dbReference type="AlphaFoldDB" id="A0A6G4QZL7"/>
<protein>
    <recommendedName>
        <fullName evidence="1">DUF6968 domain-containing protein</fullName>
    </recommendedName>
</protein>
<organism evidence="2">
    <name type="scientific">Caulobacter sp. 602-2</name>
    <dbReference type="NCBI Taxonomy" id="2710887"/>
    <lineage>
        <taxon>Bacteria</taxon>
        <taxon>Pseudomonadati</taxon>
        <taxon>Pseudomonadota</taxon>
        <taxon>Alphaproteobacteria</taxon>
        <taxon>Caulobacterales</taxon>
        <taxon>Caulobacteraceae</taxon>
        <taxon>Caulobacter</taxon>
    </lineage>
</organism>
<name>A0A6G4QZL7_9CAUL</name>
<reference evidence="2" key="1">
    <citation type="submission" date="2020-02" db="EMBL/GenBank/DDBJ databases">
        <authorList>
            <person name="Gao J."/>
            <person name="Sun J."/>
        </authorList>
    </citation>
    <scope>NUCLEOTIDE SEQUENCE</scope>
    <source>
        <strain evidence="2">602-2</strain>
    </source>
</reference>
<evidence type="ECO:0000313" key="2">
    <source>
        <dbReference type="EMBL" id="NGM50378.1"/>
    </source>
</evidence>